<comment type="caution">
    <text evidence="1">The sequence shown here is derived from an EMBL/GenBank/DDBJ whole genome shotgun (WGS) entry which is preliminary data.</text>
</comment>
<reference evidence="1 2" key="1">
    <citation type="journal article" date="2022" name="Genome Biol. Evol.">
        <title>The Spruce Budworm Genome: Reconstructing the Evolutionary History of Antifreeze Proteins.</title>
        <authorList>
            <person name="Beliveau C."/>
            <person name="Gagne P."/>
            <person name="Picq S."/>
            <person name="Vernygora O."/>
            <person name="Keeling C.I."/>
            <person name="Pinkney K."/>
            <person name="Doucet D."/>
            <person name="Wen F."/>
            <person name="Johnston J.S."/>
            <person name="Maaroufi H."/>
            <person name="Boyle B."/>
            <person name="Laroche J."/>
            <person name="Dewar K."/>
            <person name="Juretic N."/>
            <person name="Blackburn G."/>
            <person name="Nisole A."/>
            <person name="Brunet B."/>
            <person name="Brandao M."/>
            <person name="Lumley L."/>
            <person name="Duan J."/>
            <person name="Quan G."/>
            <person name="Lucarotti C.J."/>
            <person name="Roe A.D."/>
            <person name="Sperling F.A.H."/>
            <person name="Levesque R.C."/>
            <person name="Cusson M."/>
        </authorList>
    </citation>
    <scope>NUCLEOTIDE SEQUENCE [LARGE SCALE GENOMIC DNA]</scope>
    <source>
        <strain evidence="1">Glfc:IPQL:Cfum</strain>
    </source>
</reference>
<dbReference type="EMBL" id="CM046131">
    <property type="protein sequence ID" value="KAI8430900.1"/>
    <property type="molecule type" value="Genomic_DNA"/>
</dbReference>
<keyword evidence="2" id="KW-1185">Reference proteome</keyword>
<sequence>MFGIVKWDKDKETSLRVCMQSYFMFEPAPVATTTLNPIEDTLPCAREDVAYVDQSVFMNVRAAATFMLSGRMTATNHSDFHQHYHKTNLNRMLK</sequence>
<protein>
    <submittedName>
        <fullName evidence="1">Uncharacterized protein</fullName>
    </submittedName>
</protein>
<evidence type="ECO:0000313" key="2">
    <source>
        <dbReference type="Proteomes" id="UP001064048"/>
    </source>
</evidence>
<name>A0ACC0K3T7_CHOFU</name>
<accession>A0ACC0K3T7</accession>
<organism evidence="1 2">
    <name type="scientific">Choristoneura fumiferana</name>
    <name type="common">Spruce budworm moth</name>
    <name type="synonym">Archips fumiferana</name>
    <dbReference type="NCBI Taxonomy" id="7141"/>
    <lineage>
        <taxon>Eukaryota</taxon>
        <taxon>Metazoa</taxon>
        <taxon>Ecdysozoa</taxon>
        <taxon>Arthropoda</taxon>
        <taxon>Hexapoda</taxon>
        <taxon>Insecta</taxon>
        <taxon>Pterygota</taxon>
        <taxon>Neoptera</taxon>
        <taxon>Endopterygota</taxon>
        <taxon>Lepidoptera</taxon>
        <taxon>Glossata</taxon>
        <taxon>Ditrysia</taxon>
        <taxon>Tortricoidea</taxon>
        <taxon>Tortricidae</taxon>
        <taxon>Tortricinae</taxon>
        <taxon>Choristoneura</taxon>
    </lineage>
</organism>
<gene>
    <name evidence="1" type="ORF">MSG28_001025</name>
</gene>
<proteinExistence type="predicted"/>
<evidence type="ECO:0000313" key="1">
    <source>
        <dbReference type="EMBL" id="KAI8430900.1"/>
    </source>
</evidence>
<dbReference type="Proteomes" id="UP001064048">
    <property type="component" value="Chromosome Z"/>
</dbReference>